<dbReference type="EnsemblMetazoa" id="MESCA009112-RA">
    <property type="protein sequence ID" value="MESCA009112-PA"/>
    <property type="gene ID" value="MESCA009112"/>
</dbReference>
<name>T1GZ21_MEGSC</name>
<reference evidence="2" key="1">
    <citation type="submission" date="2013-02" db="EMBL/GenBank/DDBJ databases">
        <authorList>
            <person name="Hughes D."/>
        </authorList>
    </citation>
    <scope>NUCLEOTIDE SEQUENCE</scope>
    <source>
        <strain>Durham</strain>
        <strain evidence="2">NC isolate 2 -- Noor lab</strain>
    </source>
</reference>
<proteinExistence type="predicted"/>
<evidence type="ECO:0000313" key="2">
    <source>
        <dbReference type="Proteomes" id="UP000015102"/>
    </source>
</evidence>
<dbReference type="PANTHER" id="PTHR46990:SF1">
    <property type="entry name" value="GLUTAREDOXIN DOMAIN-CONTAINING CYSTEINE-RICH PROTEIN 1"/>
    <property type="match status" value="1"/>
</dbReference>
<dbReference type="PANTHER" id="PTHR46990">
    <property type="entry name" value="GLUTAREDOXIN DOMAIN-CONTAINING CYSTEINE-RICH PROTEIN 1"/>
    <property type="match status" value="1"/>
</dbReference>
<accession>T1GZ21</accession>
<organism evidence="1 2">
    <name type="scientific">Megaselia scalaris</name>
    <name type="common">Humpbacked fly</name>
    <name type="synonym">Phora scalaris</name>
    <dbReference type="NCBI Taxonomy" id="36166"/>
    <lineage>
        <taxon>Eukaryota</taxon>
        <taxon>Metazoa</taxon>
        <taxon>Ecdysozoa</taxon>
        <taxon>Arthropoda</taxon>
        <taxon>Hexapoda</taxon>
        <taxon>Insecta</taxon>
        <taxon>Pterygota</taxon>
        <taxon>Neoptera</taxon>
        <taxon>Endopterygota</taxon>
        <taxon>Diptera</taxon>
        <taxon>Brachycera</taxon>
        <taxon>Muscomorpha</taxon>
        <taxon>Platypezoidea</taxon>
        <taxon>Phoridae</taxon>
        <taxon>Megaseliini</taxon>
        <taxon>Megaselia</taxon>
    </lineage>
</organism>
<reference evidence="1" key="2">
    <citation type="submission" date="2015-06" db="UniProtKB">
        <authorList>
            <consortium name="EnsemblMetazoa"/>
        </authorList>
    </citation>
    <scope>IDENTIFICATION</scope>
</reference>
<dbReference type="Pfam" id="PF23733">
    <property type="entry name" value="GRXCR1-2_C"/>
    <property type="match status" value="1"/>
</dbReference>
<dbReference type="AlphaFoldDB" id="T1GZ21"/>
<dbReference type="GO" id="GO:0007605">
    <property type="term" value="P:sensory perception of sound"/>
    <property type="evidence" value="ECO:0007669"/>
    <property type="project" value="InterPro"/>
</dbReference>
<dbReference type="OMA" id="MTCQMCG"/>
<evidence type="ECO:0000313" key="1">
    <source>
        <dbReference type="EnsemblMetazoa" id="MESCA009112-PA"/>
    </source>
</evidence>
<dbReference type="STRING" id="36166.T1GZ21"/>
<evidence type="ECO:0008006" key="3">
    <source>
        <dbReference type="Google" id="ProtNLM"/>
    </source>
</evidence>
<protein>
    <recommendedName>
        <fullName evidence="3">Glutaredoxin domain-containing protein</fullName>
    </recommendedName>
</protein>
<keyword evidence="2" id="KW-1185">Reference proteome</keyword>
<dbReference type="EMBL" id="CAQQ02150865">
    <property type="status" value="NOT_ANNOTATED_CDS"/>
    <property type="molecule type" value="Genomic_DNA"/>
</dbReference>
<sequence length="52" mass="5780">MTCQMCGGYRLLPCPSCKGSKKSVHRNHFTAEFVALKCMNCDEVGLVKCHNC</sequence>
<dbReference type="Proteomes" id="UP000015102">
    <property type="component" value="Unassembled WGS sequence"/>
</dbReference>
<dbReference type="HOGENOM" id="CLU_207438_0_0_1"/>
<dbReference type="InterPro" id="IPR042797">
    <property type="entry name" value="GRXCR1"/>
</dbReference>